<name>A0A3B4FDC2_9CICH</name>
<accession>A0A3B4FDC2</accession>
<protein>
    <submittedName>
        <fullName evidence="1">Uncharacterized protein</fullName>
    </submittedName>
</protein>
<sequence length="50" mass="5776">MDNTTDGTWDRLPVKLNEKILQTLDELKFTHMTPVQVSEHFQPVAHTSPQ</sequence>
<evidence type="ECO:0000313" key="1">
    <source>
        <dbReference type="Ensembl" id="ENSPNYP00000007978.1"/>
    </source>
</evidence>
<organism evidence="1">
    <name type="scientific">Pundamilia nyererei</name>
    <dbReference type="NCBI Taxonomy" id="303518"/>
    <lineage>
        <taxon>Eukaryota</taxon>
        <taxon>Metazoa</taxon>
        <taxon>Chordata</taxon>
        <taxon>Craniata</taxon>
        <taxon>Vertebrata</taxon>
        <taxon>Euteleostomi</taxon>
        <taxon>Actinopterygii</taxon>
        <taxon>Neopterygii</taxon>
        <taxon>Teleostei</taxon>
        <taxon>Neoteleostei</taxon>
        <taxon>Acanthomorphata</taxon>
        <taxon>Ovalentaria</taxon>
        <taxon>Cichlomorphae</taxon>
        <taxon>Cichliformes</taxon>
        <taxon>Cichlidae</taxon>
        <taxon>African cichlids</taxon>
        <taxon>Pseudocrenilabrinae</taxon>
        <taxon>Haplochromini</taxon>
        <taxon>Pundamilia</taxon>
    </lineage>
</organism>
<reference evidence="1" key="1">
    <citation type="submission" date="2023-09" db="UniProtKB">
        <authorList>
            <consortium name="Ensembl"/>
        </authorList>
    </citation>
    <scope>IDENTIFICATION</scope>
</reference>
<dbReference type="AlphaFoldDB" id="A0A3B4FDC2"/>
<dbReference type="Ensembl" id="ENSPNYT00000008175.1">
    <property type="protein sequence ID" value="ENSPNYP00000007978.1"/>
    <property type="gene ID" value="ENSPNYG00000006116.1"/>
</dbReference>
<dbReference type="GeneTree" id="ENSGT01010000223633"/>
<proteinExistence type="predicted"/>